<evidence type="ECO:0000313" key="1">
    <source>
        <dbReference type="EMBL" id="GBP41932.1"/>
    </source>
</evidence>
<accession>A0A4C1VUA4</accession>
<gene>
    <name evidence="1" type="ORF">EVAR_31695_1</name>
</gene>
<proteinExistence type="predicted"/>
<sequence length="168" mass="19041">MRYAPDEEPVLKNVNILIQQGWKLTSAPESNKACSLPSLPQPLRTCCRYSLSWWLHQSAAARLVVDSPALPPRISLMTHRRLRSRSASVVSSTPVLFRRCQVASPVAAIAKPVGSSFRSGWLWRPYVDHLVAYRVFLGIFFVSPLRQQVIPGLPIFFLYLFIVRDSCF</sequence>
<dbReference type="Proteomes" id="UP000299102">
    <property type="component" value="Unassembled WGS sequence"/>
</dbReference>
<evidence type="ECO:0000313" key="2">
    <source>
        <dbReference type="Proteomes" id="UP000299102"/>
    </source>
</evidence>
<dbReference type="EMBL" id="BGZK01000408">
    <property type="protein sequence ID" value="GBP41932.1"/>
    <property type="molecule type" value="Genomic_DNA"/>
</dbReference>
<keyword evidence="2" id="KW-1185">Reference proteome</keyword>
<reference evidence="1 2" key="1">
    <citation type="journal article" date="2019" name="Commun. Biol.">
        <title>The bagworm genome reveals a unique fibroin gene that provides high tensile strength.</title>
        <authorList>
            <person name="Kono N."/>
            <person name="Nakamura H."/>
            <person name="Ohtoshi R."/>
            <person name="Tomita M."/>
            <person name="Numata K."/>
            <person name="Arakawa K."/>
        </authorList>
    </citation>
    <scope>NUCLEOTIDE SEQUENCE [LARGE SCALE GENOMIC DNA]</scope>
</reference>
<protein>
    <submittedName>
        <fullName evidence="1">Uncharacterized protein</fullName>
    </submittedName>
</protein>
<dbReference type="AlphaFoldDB" id="A0A4C1VUA4"/>
<name>A0A4C1VUA4_EUMVA</name>
<comment type="caution">
    <text evidence="1">The sequence shown here is derived from an EMBL/GenBank/DDBJ whole genome shotgun (WGS) entry which is preliminary data.</text>
</comment>
<organism evidence="1 2">
    <name type="scientific">Eumeta variegata</name>
    <name type="common">Bagworm moth</name>
    <name type="synonym">Eumeta japonica</name>
    <dbReference type="NCBI Taxonomy" id="151549"/>
    <lineage>
        <taxon>Eukaryota</taxon>
        <taxon>Metazoa</taxon>
        <taxon>Ecdysozoa</taxon>
        <taxon>Arthropoda</taxon>
        <taxon>Hexapoda</taxon>
        <taxon>Insecta</taxon>
        <taxon>Pterygota</taxon>
        <taxon>Neoptera</taxon>
        <taxon>Endopterygota</taxon>
        <taxon>Lepidoptera</taxon>
        <taxon>Glossata</taxon>
        <taxon>Ditrysia</taxon>
        <taxon>Tineoidea</taxon>
        <taxon>Psychidae</taxon>
        <taxon>Oiketicinae</taxon>
        <taxon>Eumeta</taxon>
    </lineage>
</organism>